<dbReference type="InterPro" id="IPR000847">
    <property type="entry name" value="LysR_HTH_N"/>
</dbReference>
<sequence>MNVRQLRYFVAALEFGSFRKAGAALGVQESSVSRRIRDLEDNLGSALFHRHSGGVLPTIAGQRLLPRARKVLRYVSEGAEIVDAVGRVKDGHLRIGIFSSLASGFLQELLRSFHEQYEGVQLQVLDGNPAEHVAAIRQFRLDIAFLTGTQEWPQCEADHLWDERVFVVLPESHALAGKDEVSWHEIVHEKFIVMEAAPGQEIHDYLVKHVSSLGHHPRIEPQFVGRDNLLTMVGLGAGLTLTSEATIATQIPGICYRPIEGEILPFNGVWSPKNDNPALRRFISIAKVQSKRQAMTAMNRPYPPPTGGGPLQSRDRWQ</sequence>
<evidence type="ECO:0000256" key="1">
    <source>
        <dbReference type="ARBA" id="ARBA00009437"/>
    </source>
</evidence>
<evidence type="ECO:0000313" key="8">
    <source>
        <dbReference type="Proteomes" id="UP001156140"/>
    </source>
</evidence>
<evidence type="ECO:0000256" key="2">
    <source>
        <dbReference type="ARBA" id="ARBA00023015"/>
    </source>
</evidence>
<accession>A0AA41UBN4</accession>
<evidence type="ECO:0000256" key="3">
    <source>
        <dbReference type="ARBA" id="ARBA00023125"/>
    </source>
</evidence>
<feature type="domain" description="HTH lysR-type" evidence="6">
    <location>
        <begin position="1"/>
        <end position="58"/>
    </location>
</feature>
<keyword evidence="4" id="KW-0804">Transcription</keyword>
<dbReference type="InterPro" id="IPR005119">
    <property type="entry name" value="LysR_subst-bd"/>
</dbReference>
<dbReference type="CDD" id="cd08414">
    <property type="entry name" value="PBP2_LTTR_aromatics_like"/>
    <property type="match status" value="1"/>
</dbReference>
<dbReference type="SUPFAM" id="SSF53850">
    <property type="entry name" value="Periplasmic binding protein-like II"/>
    <property type="match status" value="1"/>
</dbReference>
<dbReference type="InterPro" id="IPR036388">
    <property type="entry name" value="WH-like_DNA-bd_sf"/>
</dbReference>
<protein>
    <submittedName>
        <fullName evidence="7">LysR family transcriptional regulator</fullName>
    </submittedName>
</protein>
<dbReference type="AlphaFoldDB" id="A0AA41UBN4"/>
<feature type="region of interest" description="Disordered" evidence="5">
    <location>
        <begin position="294"/>
        <end position="318"/>
    </location>
</feature>
<dbReference type="FunFam" id="1.10.10.10:FF:000001">
    <property type="entry name" value="LysR family transcriptional regulator"/>
    <property type="match status" value="1"/>
</dbReference>
<dbReference type="PROSITE" id="PS50931">
    <property type="entry name" value="HTH_LYSR"/>
    <property type="match status" value="1"/>
</dbReference>
<reference evidence="7" key="1">
    <citation type="submission" date="2022-03" db="EMBL/GenBank/DDBJ databases">
        <title>The complete genome sequence of a Methyloterrigena soli.</title>
        <authorList>
            <person name="Zi Z."/>
        </authorList>
    </citation>
    <scope>NUCLEOTIDE SEQUENCE</scope>
    <source>
        <strain evidence="7">M48</strain>
    </source>
</reference>
<keyword evidence="3" id="KW-0238">DNA-binding</keyword>
<keyword evidence="2" id="KW-0805">Transcription regulation</keyword>
<dbReference type="SUPFAM" id="SSF46785">
    <property type="entry name" value="Winged helix' DNA-binding domain"/>
    <property type="match status" value="1"/>
</dbReference>
<comment type="similarity">
    <text evidence="1">Belongs to the LysR transcriptional regulatory family.</text>
</comment>
<evidence type="ECO:0000313" key="7">
    <source>
        <dbReference type="EMBL" id="MCI0127540.1"/>
    </source>
</evidence>
<gene>
    <name evidence="7" type="ORF">ML536_11970</name>
</gene>
<dbReference type="PANTHER" id="PTHR30346">
    <property type="entry name" value="TRANSCRIPTIONAL DUAL REGULATOR HCAR-RELATED"/>
    <property type="match status" value="1"/>
</dbReference>
<dbReference type="Gene3D" id="1.10.10.10">
    <property type="entry name" value="Winged helix-like DNA-binding domain superfamily/Winged helix DNA-binding domain"/>
    <property type="match status" value="1"/>
</dbReference>
<dbReference type="EMBL" id="JALAZD010000001">
    <property type="protein sequence ID" value="MCI0127540.1"/>
    <property type="molecule type" value="Genomic_DNA"/>
</dbReference>
<keyword evidence="8" id="KW-1185">Reference proteome</keyword>
<evidence type="ECO:0000256" key="5">
    <source>
        <dbReference type="SAM" id="MobiDB-lite"/>
    </source>
</evidence>
<dbReference type="GO" id="GO:0003700">
    <property type="term" value="F:DNA-binding transcription factor activity"/>
    <property type="evidence" value="ECO:0007669"/>
    <property type="project" value="InterPro"/>
</dbReference>
<proteinExistence type="inferred from homology"/>
<name>A0AA41UBN4_9HYPH</name>
<evidence type="ECO:0000256" key="4">
    <source>
        <dbReference type="ARBA" id="ARBA00023163"/>
    </source>
</evidence>
<dbReference type="InterPro" id="IPR036390">
    <property type="entry name" value="WH_DNA-bd_sf"/>
</dbReference>
<organism evidence="7 8">
    <name type="scientific">Paradevosia shaoguanensis</name>
    <dbReference type="NCBI Taxonomy" id="1335043"/>
    <lineage>
        <taxon>Bacteria</taxon>
        <taxon>Pseudomonadati</taxon>
        <taxon>Pseudomonadota</taxon>
        <taxon>Alphaproteobacteria</taxon>
        <taxon>Hyphomicrobiales</taxon>
        <taxon>Devosiaceae</taxon>
        <taxon>Paradevosia</taxon>
    </lineage>
</organism>
<dbReference type="Pfam" id="PF00126">
    <property type="entry name" value="HTH_1"/>
    <property type="match status" value="1"/>
</dbReference>
<dbReference type="Gene3D" id="3.40.190.10">
    <property type="entry name" value="Periplasmic binding protein-like II"/>
    <property type="match status" value="2"/>
</dbReference>
<dbReference type="Pfam" id="PF03466">
    <property type="entry name" value="LysR_substrate"/>
    <property type="match status" value="1"/>
</dbReference>
<evidence type="ECO:0000259" key="6">
    <source>
        <dbReference type="PROSITE" id="PS50931"/>
    </source>
</evidence>
<dbReference type="GO" id="GO:0032993">
    <property type="term" value="C:protein-DNA complex"/>
    <property type="evidence" value="ECO:0007669"/>
    <property type="project" value="TreeGrafter"/>
</dbReference>
<dbReference type="GO" id="GO:0003677">
    <property type="term" value="F:DNA binding"/>
    <property type="evidence" value="ECO:0007669"/>
    <property type="project" value="UniProtKB-KW"/>
</dbReference>
<comment type="caution">
    <text evidence="7">The sequence shown here is derived from an EMBL/GenBank/DDBJ whole genome shotgun (WGS) entry which is preliminary data.</text>
</comment>
<dbReference type="RefSeq" id="WP_254690890.1">
    <property type="nucleotide sequence ID" value="NZ_JAKETQ010000001.1"/>
</dbReference>
<dbReference type="Proteomes" id="UP001156140">
    <property type="component" value="Unassembled WGS sequence"/>
</dbReference>
<dbReference type="PANTHER" id="PTHR30346:SF0">
    <property type="entry name" value="HCA OPERON TRANSCRIPTIONAL ACTIVATOR HCAR"/>
    <property type="match status" value="1"/>
</dbReference>